<keyword evidence="4 10" id="KW-0808">Transferase</keyword>
<evidence type="ECO:0000256" key="7">
    <source>
        <dbReference type="ARBA" id="ARBA00023264"/>
    </source>
</evidence>
<dbReference type="GO" id="GO:0043811">
    <property type="term" value="F:phosphate:acyl-[acyl carrier protein] acyltransferase activity"/>
    <property type="evidence" value="ECO:0007669"/>
    <property type="project" value="UniProtKB-UniRule"/>
</dbReference>
<dbReference type="GO" id="GO:0005737">
    <property type="term" value="C:cytoplasm"/>
    <property type="evidence" value="ECO:0007669"/>
    <property type="project" value="UniProtKB-SubCell"/>
</dbReference>
<dbReference type="EMBL" id="JACHXM010000049">
    <property type="protein sequence ID" value="MBB3143461.1"/>
    <property type="molecule type" value="Genomic_DNA"/>
</dbReference>
<comment type="function">
    <text evidence="10">Catalyzes the reversible formation of acyl-phosphate (acyl-PO(4)) from acyl-[acyl-carrier-protein] (acyl-ACP). This enzyme utilizes acyl-ACP as fatty acyl donor, but not acyl-CoA.</text>
</comment>
<accession>A0A7W5C2N6</accession>
<dbReference type="AlphaFoldDB" id="A0A7W5C2N6"/>
<keyword evidence="3 10" id="KW-0444">Lipid biosynthesis</keyword>
<dbReference type="InterPro" id="IPR012281">
    <property type="entry name" value="Phospholipid_synth_PlsX-like"/>
</dbReference>
<dbReference type="Proteomes" id="UP000525987">
    <property type="component" value="Unassembled WGS sequence"/>
</dbReference>
<evidence type="ECO:0000256" key="1">
    <source>
        <dbReference type="ARBA" id="ARBA00001232"/>
    </source>
</evidence>
<evidence type="ECO:0000313" key="13">
    <source>
        <dbReference type="Proteomes" id="UP000525987"/>
    </source>
</evidence>
<evidence type="ECO:0000256" key="3">
    <source>
        <dbReference type="ARBA" id="ARBA00022516"/>
    </source>
</evidence>
<dbReference type="Gene3D" id="3.40.718.10">
    <property type="entry name" value="Isopropylmalate Dehydrogenase"/>
    <property type="match status" value="1"/>
</dbReference>
<keyword evidence="5 10" id="KW-0443">Lipid metabolism</keyword>
<evidence type="ECO:0000313" key="12">
    <source>
        <dbReference type="EMBL" id="MBB3143461.1"/>
    </source>
</evidence>
<feature type="region of interest" description="Disordered" evidence="11">
    <location>
        <begin position="344"/>
        <end position="375"/>
    </location>
</feature>
<feature type="compositionally biased region" description="Low complexity" evidence="11">
    <location>
        <begin position="351"/>
        <end position="369"/>
    </location>
</feature>
<dbReference type="NCBIfam" id="TIGR00182">
    <property type="entry name" value="plsX"/>
    <property type="match status" value="1"/>
</dbReference>
<evidence type="ECO:0000256" key="2">
    <source>
        <dbReference type="ARBA" id="ARBA00022490"/>
    </source>
</evidence>
<comment type="subcellular location">
    <subcellularLocation>
        <location evidence="10">Cytoplasm</location>
    </subcellularLocation>
    <text evidence="10">Associated with the membrane possibly through PlsY.</text>
</comment>
<dbReference type="GO" id="GO:0008654">
    <property type="term" value="P:phospholipid biosynthetic process"/>
    <property type="evidence" value="ECO:0007669"/>
    <property type="project" value="UniProtKB-KW"/>
</dbReference>
<evidence type="ECO:0000256" key="6">
    <source>
        <dbReference type="ARBA" id="ARBA00023209"/>
    </source>
</evidence>
<dbReference type="GO" id="GO:0006633">
    <property type="term" value="P:fatty acid biosynthetic process"/>
    <property type="evidence" value="ECO:0007669"/>
    <property type="project" value="UniProtKB-UniRule"/>
</dbReference>
<dbReference type="PANTHER" id="PTHR30100">
    <property type="entry name" value="FATTY ACID/PHOSPHOLIPID SYNTHESIS PROTEIN PLSX"/>
    <property type="match status" value="1"/>
</dbReference>
<reference evidence="12 13" key="1">
    <citation type="submission" date="2020-08" db="EMBL/GenBank/DDBJ databases">
        <title>Genomic Encyclopedia of Type Strains, Phase III (KMG-III): the genomes of soil and plant-associated and newly described type strains.</title>
        <authorList>
            <person name="Whitman W."/>
        </authorList>
    </citation>
    <scope>NUCLEOTIDE SEQUENCE [LARGE SCALE GENOMIC DNA]</scope>
    <source>
        <strain evidence="12 13">CECT 5995</strain>
    </source>
</reference>
<sequence>MRIAVDAMGGDLGPRATVVGAASAVMADPGLEIRLFGPAAQLEDELSRLPRPLAAASSHLGIVNADGVIRQDQRPAQALRHGHDSSMAAMLDCLARGEADAGVCAGNTGALLALSRRALGTVADVARPAISTAIPTAREGRCYLLDLGANVDVESSRLVDFALMGEVMARHVDGLERPRVALLNVGVEGTKGPASVQQADRMLCRLPGINYVGFIEGDGIFAGEADVVVCDGFVGNAVLKASEGLARMLVRRVQATFEAHWTSRLVGVLARPALARLRRELDPVRYNGASLLGLGGIVIKSHGSADATGFHFAVARAVQEVHHGLPERLAAELHLRRSAVDPVVSDDGRVDSGSSGRDAAVTDTGGAATSQQEQR</sequence>
<evidence type="ECO:0000256" key="9">
    <source>
        <dbReference type="ARBA" id="ARBA00046608"/>
    </source>
</evidence>
<comment type="catalytic activity">
    <reaction evidence="1 10">
        <text>a fatty acyl-[ACP] + phosphate = an acyl phosphate + holo-[ACP]</text>
        <dbReference type="Rhea" id="RHEA:42292"/>
        <dbReference type="Rhea" id="RHEA-COMP:9685"/>
        <dbReference type="Rhea" id="RHEA-COMP:14125"/>
        <dbReference type="ChEBI" id="CHEBI:43474"/>
        <dbReference type="ChEBI" id="CHEBI:59918"/>
        <dbReference type="ChEBI" id="CHEBI:64479"/>
        <dbReference type="ChEBI" id="CHEBI:138651"/>
        <dbReference type="EC" id="2.3.1.274"/>
    </reaction>
</comment>
<dbReference type="InterPro" id="IPR003664">
    <property type="entry name" value="FA_synthesis"/>
</dbReference>
<dbReference type="PIRSF" id="PIRSF002465">
    <property type="entry name" value="Phsphlp_syn_PlsX"/>
    <property type="match status" value="1"/>
</dbReference>
<keyword evidence="13" id="KW-1185">Reference proteome</keyword>
<keyword evidence="6 10" id="KW-0594">Phospholipid biosynthesis</keyword>
<dbReference type="EC" id="2.3.1.274" evidence="8 10"/>
<comment type="caution">
    <text evidence="12">The sequence shown here is derived from an EMBL/GenBank/DDBJ whole genome shotgun (WGS) entry which is preliminary data.</text>
</comment>
<dbReference type="Pfam" id="PF02504">
    <property type="entry name" value="FA_synthesis"/>
    <property type="match status" value="1"/>
</dbReference>
<keyword evidence="2 10" id="KW-0963">Cytoplasm</keyword>
<dbReference type="SUPFAM" id="SSF53659">
    <property type="entry name" value="Isocitrate/Isopropylmalate dehydrogenase-like"/>
    <property type="match status" value="1"/>
</dbReference>
<evidence type="ECO:0000256" key="11">
    <source>
        <dbReference type="SAM" id="MobiDB-lite"/>
    </source>
</evidence>
<gene>
    <name evidence="10" type="primary">plsX</name>
    <name evidence="12" type="ORF">FHR96_004384</name>
</gene>
<dbReference type="RefSeq" id="WP_183389770.1">
    <property type="nucleotide sequence ID" value="NZ_JACHXM010000049.1"/>
</dbReference>
<evidence type="ECO:0000256" key="4">
    <source>
        <dbReference type="ARBA" id="ARBA00022679"/>
    </source>
</evidence>
<organism evidence="12 13">
    <name type="scientific">Halomonas organivorans</name>
    <dbReference type="NCBI Taxonomy" id="257772"/>
    <lineage>
        <taxon>Bacteria</taxon>
        <taxon>Pseudomonadati</taxon>
        <taxon>Pseudomonadota</taxon>
        <taxon>Gammaproteobacteria</taxon>
        <taxon>Oceanospirillales</taxon>
        <taxon>Halomonadaceae</taxon>
        <taxon>Halomonas</taxon>
    </lineage>
</organism>
<dbReference type="HAMAP" id="MF_00019">
    <property type="entry name" value="PlsX"/>
    <property type="match status" value="1"/>
</dbReference>
<dbReference type="PANTHER" id="PTHR30100:SF1">
    <property type="entry name" value="PHOSPHATE ACYLTRANSFERASE"/>
    <property type="match status" value="1"/>
</dbReference>
<comment type="pathway">
    <text evidence="10">Lipid metabolism; phospholipid metabolism.</text>
</comment>
<evidence type="ECO:0000256" key="8">
    <source>
        <dbReference type="ARBA" id="ARBA00024069"/>
    </source>
</evidence>
<keyword evidence="12" id="KW-0012">Acyltransferase</keyword>
<protein>
    <recommendedName>
        <fullName evidence="8 10">Phosphate acyltransferase</fullName>
        <ecNumber evidence="8 10">2.3.1.274</ecNumber>
    </recommendedName>
    <alternativeName>
        <fullName evidence="10">Acyl-ACP phosphotransacylase</fullName>
    </alternativeName>
    <alternativeName>
        <fullName evidence="10">Acyl-[acyl-carrier-protein]--phosphate acyltransferase</fullName>
    </alternativeName>
    <alternativeName>
        <fullName evidence="10">Phosphate-acyl-ACP acyltransferase</fullName>
    </alternativeName>
</protein>
<dbReference type="UniPathway" id="UPA00085"/>
<name>A0A7W5C2N6_9GAMM</name>
<comment type="similarity">
    <text evidence="10">Belongs to the PlsX family.</text>
</comment>
<comment type="subunit">
    <text evidence="9 10">Homodimer. Probably interacts with PlsY.</text>
</comment>
<evidence type="ECO:0000256" key="5">
    <source>
        <dbReference type="ARBA" id="ARBA00023098"/>
    </source>
</evidence>
<keyword evidence="7 10" id="KW-1208">Phospholipid metabolism</keyword>
<evidence type="ECO:0000256" key="10">
    <source>
        <dbReference type="HAMAP-Rule" id="MF_00019"/>
    </source>
</evidence>
<proteinExistence type="inferred from homology"/>